<protein>
    <submittedName>
        <fullName evidence="1">Class I SAM-dependent methyltransferase</fullName>
    </submittedName>
</protein>
<comment type="caution">
    <text evidence="1">The sequence shown here is derived from an EMBL/GenBank/DDBJ whole genome shotgun (WGS) entry which is preliminary data.</text>
</comment>
<organism evidence="1 2">
    <name type="scientific">Brumimicrobium glaciale</name>
    <dbReference type="NCBI Taxonomy" id="200475"/>
    <lineage>
        <taxon>Bacteria</taxon>
        <taxon>Pseudomonadati</taxon>
        <taxon>Bacteroidota</taxon>
        <taxon>Flavobacteriia</taxon>
        <taxon>Flavobacteriales</taxon>
        <taxon>Crocinitomicaceae</taxon>
        <taxon>Brumimicrobium</taxon>
    </lineage>
</organism>
<dbReference type="GO" id="GO:0032259">
    <property type="term" value="P:methylation"/>
    <property type="evidence" value="ECO:0007669"/>
    <property type="project" value="UniProtKB-KW"/>
</dbReference>
<keyword evidence="1" id="KW-0489">Methyltransferase</keyword>
<dbReference type="Pfam" id="PF13578">
    <property type="entry name" value="Methyltransf_24"/>
    <property type="match status" value="1"/>
</dbReference>
<keyword evidence="1" id="KW-0808">Transferase</keyword>
<dbReference type="AlphaFoldDB" id="A0A4Q4KL71"/>
<dbReference type="Proteomes" id="UP000293952">
    <property type="component" value="Unassembled WGS sequence"/>
</dbReference>
<reference evidence="1 2" key="1">
    <citation type="submission" date="2019-02" db="EMBL/GenBank/DDBJ databases">
        <title>Genome sequence of the sea-ice species Brumimicrobium glaciale.</title>
        <authorList>
            <person name="Bowman J.P."/>
        </authorList>
    </citation>
    <scope>NUCLEOTIDE SEQUENCE [LARGE SCALE GENOMIC DNA]</scope>
    <source>
        <strain evidence="1 2">IC156</strain>
    </source>
</reference>
<name>A0A4Q4KL71_9FLAO</name>
<dbReference type="GO" id="GO:0008168">
    <property type="term" value="F:methyltransferase activity"/>
    <property type="evidence" value="ECO:0007669"/>
    <property type="project" value="UniProtKB-KW"/>
</dbReference>
<sequence>MSPKNLKPVVRLKEKHVQNCRVLTDRYHLLKHLPKNSKGVEVGVLGGDWSEHLLAVTEPSELVLIDTFYSNDYDHMKRFTKKNHESYIKDKFSSHGEKVKVMKGLSWNMLNTFDENYFDWIYIDAAHDYNSVVKDLQEAYRVLKSGGIIIMNDYIEYDHFTKEDYGVVQATNEFMTNNNFEMLFFALHPNMFCDVMLQQIKD</sequence>
<dbReference type="PANTHER" id="PTHR37909:SF1">
    <property type="entry name" value="S-ADENOSYL-L-METHIONINE-DEPENDENT METHYLTRANSFERASES SUPERFAMILY PROTEIN"/>
    <property type="match status" value="1"/>
</dbReference>
<dbReference type="InterPro" id="IPR029063">
    <property type="entry name" value="SAM-dependent_MTases_sf"/>
</dbReference>
<dbReference type="RefSeq" id="WP_130093456.1">
    <property type="nucleotide sequence ID" value="NZ_SETE01000003.1"/>
</dbReference>
<evidence type="ECO:0000313" key="2">
    <source>
        <dbReference type="Proteomes" id="UP000293952"/>
    </source>
</evidence>
<dbReference type="PANTHER" id="PTHR37909">
    <property type="entry name" value="S-ADENOSYL-L-METHIONINE-DEPENDENT METHYLTRANSFERASES SUPERFAMILY PROTEIN"/>
    <property type="match status" value="1"/>
</dbReference>
<dbReference type="SUPFAM" id="SSF53335">
    <property type="entry name" value="S-adenosyl-L-methionine-dependent methyltransferases"/>
    <property type="match status" value="1"/>
</dbReference>
<dbReference type="OrthoDB" id="5464618at2"/>
<keyword evidence="2" id="KW-1185">Reference proteome</keyword>
<dbReference type="EMBL" id="SETE01000003">
    <property type="protein sequence ID" value="RYM34015.1"/>
    <property type="molecule type" value="Genomic_DNA"/>
</dbReference>
<dbReference type="Gene3D" id="3.40.50.150">
    <property type="entry name" value="Vaccinia Virus protein VP39"/>
    <property type="match status" value="1"/>
</dbReference>
<accession>A0A4Q4KL71</accession>
<proteinExistence type="predicted"/>
<evidence type="ECO:0000313" key="1">
    <source>
        <dbReference type="EMBL" id="RYM34015.1"/>
    </source>
</evidence>
<gene>
    <name evidence="1" type="ORF">ERX46_08600</name>
</gene>